<dbReference type="EMBL" id="AYZD01000033">
    <property type="protein sequence ID" value="KRM95177.1"/>
    <property type="molecule type" value="Genomic_DNA"/>
</dbReference>
<feature type="domain" description="Isochorismatase-like" evidence="3">
    <location>
        <begin position="5"/>
        <end position="132"/>
    </location>
</feature>
<evidence type="ECO:0000313" key="5">
    <source>
        <dbReference type="Proteomes" id="UP000051015"/>
    </source>
</evidence>
<dbReference type="Proteomes" id="UP000051015">
    <property type="component" value="Unassembled WGS sequence"/>
</dbReference>
<keyword evidence="2 4" id="KW-0378">Hydrolase</keyword>
<dbReference type="RefSeq" id="WP_057876875.1">
    <property type="nucleotide sequence ID" value="NZ_AYZD01000033.1"/>
</dbReference>
<dbReference type="Pfam" id="PF00857">
    <property type="entry name" value="Isochorismatase"/>
    <property type="match status" value="1"/>
</dbReference>
<protein>
    <submittedName>
        <fullName evidence="4">Isochorismatase hydrolase</fullName>
    </submittedName>
</protein>
<dbReference type="SUPFAM" id="SSF52499">
    <property type="entry name" value="Isochorismatase-like hydrolases"/>
    <property type="match status" value="1"/>
</dbReference>
<dbReference type="GO" id="GO:0016787">
    <property type="term" value="F:hydrolase activity"/>
    <property type="evidence" value="ECO:0007669"/>
    <property type="project" value="UniProtKB-KW"/>
</dbReference>
<dbReference type="InterPro" id="IPR000868">
    <property type="entry name" value="Isochorismatase-like_dom"/>
</dbReference>
<dbReference type="STRING" id="1423725.FC19_GL002272"/>
<accession>A0A0R2D3I5</accession>
<organism evidence="4 5">
    <name type="scientific">Liquorilactobacillus aquaticus DSM 21051</name>
    <dbReference type="NCBI Taxonomy" id="1423725"/>
    <lineage>
        <taxon>Bacteria</taxon>
        <taxon>Bacillati</taxon>
        <taxon>Bacillota</taxon>
        <taxon>Bacilli</taxon>
        <taxon>Lactobacillales</taxon>
        <taxon>Lactobacillaceae</taxon>
        <taxon>Liquorilactobacillus</taxon>
    </lineage>
</organism>
<gene>
    <name evidence="4" type="ORF">FC19_GL002272</name>
</gene>
<comment type="caution">
    <text evidence="4">The sequence shown here is derived from an EMBL/GenBank/DDBJ whole genome shotgun (WGS) entry which is preliminary data.</text>
</comment>
<sequence>MVGDALLIVDVQNGVCHNAESDIYQFKQLIAGILNRTKEYTAKNKPIIVIQHQDEELVKGSEAWRLVSELELPDEVFFLAKKHANSFYQTDLKKLLTHLNIAQIELCGAQTEYCIDATAKFAHGLGYNLLMCHGLTTTWDNQFMTARQTINFYESIWDKRFVRFID</sequence>
<keyword evidence="5" id="KW-1185">Reference proteome</keyword>
<comment type="similarity">
    <text evidence="1">Belongs to the isochorismatase family.</text>
</comment>
<dbReference type="AlphaFoldDB" id="A0A0R2D3I5"/>
<name>A0A0R2D3I5_9LACO</name>
<evidence type="ECO:0000256" key="2">
    <source>
        <dbReference type="ARBA" id="ARBA00022801"/>
    </source>
</evidence>
<reference evidence="4 5" key="1">
    <citation type="journal article" date="2015" name="Genome Announc.">
        <title>Expanding the biotechnology potential of lactobacilli through comparative genomics of 213 strains and associated genera.</title>
        <authorList>
            <person name="Sun Z."/>
            <person name="Harris H.M."/>
            <person name="McCann A."/>
            <person name="Guo C."/>
            <person name="Argimon S."/>
            <person name="Zhang W."/>
            <person name="Yang X."/>
            <person name="Jeffery I.B."/>
            <person name="Cooney J.C."/>
            <person name="Kagawa T.F."/>
            <person name="Liu W."/>
            <person name="Song Y."/>
            <person name="Salvetti E."/>
            <person name="Wrobel A."/>
            <person name="Rasinkangas P."/>
            <person name="Parkhill J."/>
            <person name="Rea M.C."/>
            <person name="O'Sullivan O."/>
            <person name="Ritari J."/>
            <person name="Douillard F.P."/>
            <person name="Paul Ross R."/>
            <person name="Yang R."/>
            <person name="Briner A.E."/>
            <person name="Felis G.E."/>
            <person name="de Vos W.M."/>
            <person name="Barrangou R."/>
            <person name="Klaenhammer T.R."/>
            <person name="Caufield P.W."/>
            <person name="Cui Y."/>
            <person name="Zhang H."/>
            <person name="O'Toole P.W."/>
        </authorList>
    </citation>
    <scope>NUCLEOTIDE SEQUENCE [LARGE SCALE GENOMIC DNA]</scope>
    <source>
        <strain evidence="4 5">DSM 21051</strain>
    </source>
</reference>
<dbReference type="PATRIC" id="fig|1423725.3.peg.2339"/>
<evidence type="ECO:0000313" key="4">
    <source>
        <dbReference type="EMBL" id="KRM95177.1"/>
    </source>
</evidence>
<evidence type="ECO:0000256" key="1">
    <source>
        <dbReference type="ARBA" id="ARBA00006336"/>
    </source>
</evidence>
<dbReference type="PANTHER" id="PTHR43540">
    <property type="entry name" value="PEROXYUREIDOACRYLATE/UREIDOACRYLATE AMIDOHYDROLASE-RELATED"/>
    <property type="match status" value="1"/>
</dbReference>
<dbReference type="InterPro" id="IPR050272">
    <property type="entry name" value="Isochorismatase-like_hydrls"/>
</dbReference>
<dbReference type="Gene3D" id="3.40.50.850">
    <property type="entry name" value="Isochorismatase-like"/>
    <property type="match status" value="1"/>
</dbReference>
<dbReference type="OrthoDB" id="9785724at2"/>
<evidence type="ECO:0000259" key="3">
    <source>
        <dbReference type="Pfam" id="PF00857"/>
    </source>
</evidence>
<dbReference type="PANTHER" id="PTHR43540:SF14">
    <property type="entry name" value="ISOCHORISMATASE"/>
    <property type="match status" value="1"/>
</dbReference>
<proteinExistence type="inferred from homology"/>
<dbReference type="InterPro" id="IPR036380">
    <property type="entry name" value="Isochorismatase-like_sf"/>
</dbReference>
<dbReference type="CDD" id="cd01014">
    <property type="entry name" value="nicotinamidase_related"/>
    <property type="match status" value="1"/>
</dbReference>